<dbReference type="AlphaFoldDB" id="A0A011NTG1"/>
<keyword evidence="5" id="KW-1185">Reference proteome</keyword>
<dbReference type="CDD" id="cd16329">
    <property type="entry name" value="LolA_like"/>
    <property type="match status" value="1"/>
</dbReference>
<feature type="chain" id="PRO_5001461304" evidence="2">
    <location>
        <begin position="33"/>
        <end position="266"/>
    </location>
</feature>
<dbReference type="PANTHER" id="PTHR37507">
    <property type="entry name" value="SPORULATION PROTEIN YDCC"/>
    <property type="match status" value="1"/>
</dbReference>
<reference evidence="4" key="1">
    <citation type="submission" date="2014-02" db="EMBL/GenBank/DDBJ databases">
        <title>Expanding our view of genomic diversity in Candidatus Accumulibacter clades.</title>
        <authorList>
            <person name="Skennerton C.T."/>
            <person name="Barr J.J."/>
            <person name="Slater F.R."/>
            <person name="Bond P.L."/>
            <person name="Tyson G.W."/>
        </authorList>
    </citation>
    <scope>NUCLEOTIDE SEQUENCE [LARGE SCALE GENOMIC DNA]</scope>
</reference>
<dbReference type="PATRIC" id="fig|1454001.3.peg.1794"/>
<protein>
    <submittedName>
        <fullName evidence="4">Outer membrane lipoprotein-sorting protein</fullName>
    </submittedName>
</protein>
<dbReference type="InterPro" id="IPR029046">
    <property type="entry name" value="LolA/LolB/LppX"/>
</dbReference>
<dbReference type="Proteomes" id="UP000020218">
    <property type="component" value="Unassembled WGS sequence"/>
</dbReference>
<sequence length="266" mass="29723">MEIMTIRHSAVNNAGLLLAAALFIGAAAAAVASETAVPAATDDGEARMIVEKADQVRFPADGFQVDVTVTTVDREQKGDIRKYRVLAKGNTNSVVMVVEPASDRGQIMLMKGRDLWVFMPEVSQPIRLALSQRLTGQVANGDLARANFTGDYNPRLLRSEKVDGDDHHVLELTGVDRSVTYQKVLYWVRAKDYAPSKAEFYSLSNRLLKTCRYENYKTMEGKRRPARLVMEDALRGGEQSVLEYTGMKSRDLPDKVFTKDYLKKLE</sequence>
<dbReference type="InterPro" id="IPR052944">
    <property type="entry name" value="Sporulation_related"/>
</dbReference>
<feature type="signal peptide" evidence="2">
    <location>
        <begin position="1"/>
        <end position="32"/>
    </location>
</feature>
<dbReference type="PIRSF" id="PIRSF028205">
    <property type="entry name" value="UCP028205"/>
    <property type="match status" value="1"/>
</dbReference>
<dbReference type="PANTHER" id="PTHR37507:SF2">
    <property type="entry name" value="SPORULATION PROTEIN YDCC"/>
    <property type="match status" value="1"/>
</dbReference>
<dbReference type="SUPFAM" id="SSF89392">
    <property type="entry name" value="Prokaryotic lipoproteins and lipoprotein localization factors"/>
    <property type="match status" value="1"/>
</dbReference>
<name>A0A011NTG1_9PROT</name>
<keyword evidence="4" id="KW-0449">Lipoprotein</keyword>
<dbReference type="Gene3D" id="2.50.20.10">
    <property type="entry name" value="Lipoprotein localisation LolA/LolB/LppX"/>
    <property type="match status" value="1"/>
</dbReference>
<feature type="domain" description="Uncharacterized protein TP-0789" evidence="3">
    <location>
        <begin position="89"/>
        <end position="264"/>
    </location>
</feature>
<proteinExistence type="predicted"/>
<evidence type="ECO:0000313" key="4">
    <source>
        <dbReference type="EMBL" id="EXI67820.1"/>
    </source>
</evidence>
<dbReference type="InterPro" id="IPR033399">
    <property type="entry name" value="TP_0789-like"/>
</dbReference>
<dbReference type="InterPro" id="IPR011220">
    <property type="entry name" value="UCP028205"/>
</dbReference>
<evidence type="ECO:0000256" key="1">
    <source>
        <dbReference type="ARBA" id="ARBA00022729"/>
    </source>
</evidence>
<evidence type="ECO:0000256" key="2">
    <source>
        <dbReference type="SAM" id="SignalP"/>
    </source>
</evidence>
<dbReference type="STRING" id="1454001.AW08_01761"/>
<comment type="caution">
    <text evidence="4">The sequence shown here is derived from an EMBL/GenBank/DDBJ whole genome shotgun (WGS) entry which is preliminary data.</text>
</comment>
<accession>A0A011NTG1</accession>
<organism evidence="4 5">
    <name type="scientific">Candidatus Accumulibacter adjunctus</name>
    <dbReference type="NCBI Taxonomy" id="1454001"/>
    <lineage>
        <taxon>Bacteria</taxon>
        <taxon>Pseudomonadati</taxon>
        <taxon>Pseudomonadota</taxon>
        <taxon>Betaproteobacteria</taxon>
        <taxon>Candidatus Accumulibacter</taxon>
    </lineage>
</organism>
<evidence type="ECO:0000313" key="5">
    <source>
        <dbReference type="Proteomes" id="UP000020218"/>
    </source>
</evidence>
<dbReference type="EMBL" id="JFAX01000008">
    <property type="protein sequence ID" value="EXI67820.1"/>
    <property type="molecule type" value="Genomic_DNA"/>
</dbReference>
<gene>
    <name evidence="4" type="ORF">AW08_01761</name>
</gene>
<keyword evidence="1 2" id="KW-0732">Signal</keyword>
<evidence type="ECO:0000259" key="3">
    <source>
        <dbReference type="Pfam" id="PF17131"/>
    </source>
</evidence>
<dbReference type="Pfam" id="PF17131">
    <property type="entry name" value="LolA_like"/>
    <property type="match status" value="1"/>
</dbReference>